<sequence length="501" mass="57470">MKVFTFFTLVFISLNATAQSFSWGFPFGRADETEKDITHVVTEDKIYRISSKYDLGTFNQKITVDQFSLNDLEKSGSIDLSVEQPMMGVASLTFNSMFQKEGSAFIFFYTDYDRKTKKNNLLFREVDINSGKLGELQTVMEMDTNDGRFVISQSDNKQYFAVLKELPYAKKSNEKVELFLLDDKAGILKETTQEFEFEDKRDKQHSLYVSNEGQVILVKKVDEKKEKPYLNLYTWNTAENTVSSISLKQQDDYQIPQFEGKFHESNFYFLAILTYEKSSNFGLKIDMNGRNSGVGANGILALKIDSMGKVVFNQRNDFEKIIANLNLKDFLFDSTGIWAIYDRMYVEKKSKSSNLTDGDFSYDYSYLNNGFVINKLDINTGKLEWSKTIDTAEPNTTNDNGDFLSTLFYLDGSNLVLLYNETMDLNKAKVHVIFNRRFPIKEVISASGETVSREALLSAGIGVTKEEEFELNTQFLIPVSKNTFILRASNRAEYKYGKMKF</sequence>
<gene>
    <name evidence="2" type="ORF">ESU54_07125</name>
</gene>
<proteinExistence type="predicted"/>
<dbReference type="EMBL" id="VORT01000004">
    <property type="protein sequence ID" value="TXD73527.1"/>
    <property type="molecule type" value="Genomic_DNA"/>
</dbReference>
<feature type="chain" id="PRO_5022995560" description="PQQ-like beta-propeller repeat protein" evidence="1">
    <location>
        <begin position="19"/>
        <end position="501"/>
    </location>
</feature>
<evidence type="ECO:0000256" key="1">
    <source>
        <dbReference type="SAM" id="SignalP"/>
    </source>
</evidence>
<dbReference type="OrthoDB" id="1436251at2"/>
<reference evidence="2 3" key="1">
    <citation type="submission" date="2019-08" db="EMBL/GenBank/DDBJ databases">
        <title>Genome of Aequorivita antarctica SW49 (type strain).</title>
        <authorList>
            <person name="Bowman J.P."/>
        </authorList>
    </citation>
    <scope>NUCLEOTIDE SEQUENCE [LARGE SCALE GENOMIC DNA]</scope>
    <source>
        <strain evidence="2 3">SW49</strain>
    </source>
</reference>
<keyword evidence="1" id="KW-0732">Signal</keyword>
<evidence type="ECO:0008006" key="4">
    <source>
        <dbReference type="Google" id="ProtNLM"/>
    </source>
</evidence>
<dbReference type="Proteomes" id="UP000321497">
    <property type="component" value="Unassembled WGS sequence"/>
</dbReference>
<evidence type="ECO:0000313" key="3">
    <source>
        <dbReference type="Proteomes" id="UP000321497"/>
    </source>
</evidence>
<keyword evidence="3" id="KW-1185">Reference proteome</keyword>
<comment type="caution">
    <text evidence="2">The sequence shown here is derived from an EMBL/GenBank/DDBJ whole genome shotgun (WGS) entry which is preliminary data.</text>
</comment>
<evidence type="ECO:0000313" key="2">
    <source>
        <dbReference type="EMBL" id="TXD73527.1"/>
    </source>
</evidence>
<dbReference type="RefSeq" id="WP_111845900.1">
    <property type="nucleotide sequence ID" value="NZ_UEGI01000029.1"/>
</dbReference>
<name>A0A5C6Z0H6_9FLAO</name>
<dbReference type="AlphaFoldDB" id="A0A5C6Z0H6"/>
<feature type="signal peptide" evidence="1">
    <location>
        <begin position="1"/>
        <end position="18"/>
    </location>
</feature>
<protein>
    <recommendedName>
        <fullName evidence="4">PQQ-like beta-propeller repeat protein</fullName>
    </recommendedName>
</protein>
<organism evidence="2 3">
    <name type="scientific">Aequorivita antarctica</name>
    <dbReference type="NCBI Taxonomy" id="153266"/>
    <lineage>
        <taxon>Bacteria</taxon>
        <taxon>Pseudomonadati</taxon>
        <taxon>Bacteroidota</taxon>
        <taxon>Flavobacteriia</taxon>
        <taxon>Flavobacteriales</taxon>
        <taxon>Flavobacteriaceae</taxon>
        <taxon>Aequorivita</taxon>
    </lineage>
</organism>
<accession>A0A5C6Z0H6</accession>